<keyword evidence="3" id="KW-1185">Reference proteome</keyword>
<name>A0A0D3KIZ9_EMIH1</name>
<feature type="region of interest" description="Disordered" evidence="1">
    <location>
        <begin position="1"/>
        <end position="29"/>
    </location>
</feature>
<dbReference type="Proteomes" id="UP000013827">
    <property type="component" value="Unassembled WGS sequence"/>
</dbReference>
<evidence type="ECO:0000313" key="2">
    <source>
        <dbReference type="EnsemblProtists" id="EOD35734"/>
    </source>
</evidence>
<feature type="region of interest" description="Disordered" evidence="1">
    <location>
        <begin position="595"/>
        <end position="638"/>
    </location>
</feature>
<feature type="region of interest" description="Disordered" evidence="1">
    <location>
        <begin position="655"/>
        <end position="689"/>
    </location>
</feature>
<dbReference type="eggNOG" id="ENOG502QTE1">
    <property type="taxonomic scope" value="Eukaryota"/>
</dbReference>
<organism evidence="2 3">
    <name type="scientific">Emiliania huxleyi (strain CCMP1516)</name>
    <dbReference type="NCBI Taxonomy" id="280463"/>
    <lineage>
        <taxon>Eukaryota</taxon>
        <taxon>Haptista</taxon>
        <taxon>Haptophyta</taxon>
        <taxon>Prymnesiophyceae</taxon>
        <taxon>Isochrysidales</taxon>
        <taxon>Noelaerhabdaceae</taxon>
        <taxon>Emiliania</taxon>
    </lineage>
</organism>
<feature type="compositionally biased region" description="Polar residues" evidence="1">
    <location>
        <begin position="12"/>
        <end position="25"/>
    </location>
</feature>
<reference evidence="2" key="2">
    <citation type="submission" date="2024-10" db="UniProtKB">
        <authorList>
            <consortium name="EnsemblProtists"/>
        </authorList>
    </citation>
    <scope>IDENTIFICATION</scope>
</reference>
<dbReference type="PaxDb" id="2903-EOD35734"/>
<dbReference type="AlphaFoldDB" id="A0A0D3KIZ9"/>
<protein>
    <submittedName>
        <fullName evidence="2">Uncharacterized protein</fullName>
    </submittedName>
</protein>
<dbReference type="HOGENOM" id="CLU_316048_0_0_1"/>
<evidence type="ECO:0000313" key="3">
    <source>
        <dbReference type="Proteomes" id="UP000013827"/>
    </source>
</evidence>
<sequence>MGGPRQLRLQGRSGSAQLKTTTSATPEPAGQVEFIPTEVPITWLLQQVKLPGGLVGAAHVLSFKIDRDAEGCRTPRRNPQVEAALHAARELCAWSKRVCQFMNQRIFSKAERCAKVQAHTGRGFLALIASTHQPSELFVPVLPLFEARAAEEEADAAGGDGDGGDGDGTLVSVTAAAAEAASTPVLRIGDINAMLAEQRRALEAKWATLADACPPADDGSLLSPVELKLSIAVKHLDDCCSQLSQGVDYIEAMLKKQLLDAVGRLVTPADFQRYMDFHGQRLFKPEYAPKPFCFAVRRPDHYPEGTLTIEHLSPDRSRGAIHTSGAIHTICRRVAEPVAPMSFALDAATRVSFTGERFVHAYLAHQFGDPPSPPPSPPPPNWRSPPAPCTSSGASVLMLGARARQFSSFMLLLGRMGPAGTFEQKHALILQNKDAVDIPLMLEALPSATEFRDAISSLSPEQQRFAKAYRAMQLEGSVFGILVIQLKPQLEALLKLPHDALTKEIALTQQLLDLFIQYQIPSDLLTYAGPASASPEEKLEAVRGHVAAIYKMVEAAKEGELHAARQQAMMEQPFHEYAESFGDTSAGFSLFQCGDASARSASPPDSPPRRNARSIQRTASSASAAPPPRHSAAQKRVRMPVAACAAGAAPPGCGPPPPPGASFPAPTAKATPAPIAGPAEAKANDDDFDTADDVASELDYTKIPSTLDAKLLTAEGGAAIRPTTIKVGETWTKRSQKALLGKPKEEALHTEEQQREKQAAFDLLDALSCSGALPIACCSLHVVVAATHAFDQSLLDTVIQQNVNPIEKLERSSLLVATTIHDAPAGRLLRDEVRERVARFAAPELLGGDAAAAGEGAVADLP</sequence>
<feature type="region of interest" description="Disordered" evidence="1">
    <location>
        <begin position="369"/>
        <end position="389"/>
    </location>
</feature>
<dbReference type="EnsemblProtists" id="EOD35734">
    <property type="protein sequence ID" value="EOD35734"/>
    <property type="gene ID" value="EMIHUDRAFT_440893"/>
</dbReference>
<feature type="compositionally biased region" description="Low complexity" evidence="1">
    <location>
        <begin position="662"/>
        <end position="681"/>
    </location>
</feature>
<feature type="compositionally biased region" description="Pro residues" evidence="1">
    <location>
        <begin position="370"/>
        <end position="388"/>
    </location>
</feature>
<reference evidence="3" key="1">
    <citation type="journal article" date="2013" name="Nature">
        <title>Pan genome of the phytoplankton Emiliania underpins its global distribution.</title>
        <authorList>
            <person name="Read B.A."/>
            <person name="Kegel J."/>
            <person name="Klute M.J."/>
            <person name="Kuo A."/>
            <person name="Lefebvre S.C."/>
            <person name="Maumus F."/>
            <person name="Mayer C."/>
            <person name="Miller J."/>
            <person name="Monier A."/>
            <person name="Salamov A."/>
            <person name="Young J."/>
            <person name="Aguilar M."/>
            <person name="Claverie J.M."/>
            <person name="Frickenhaus S."/>
            <person name="Gonzalez K."/>
            <person name="Herman E.K."/>
            <person name="Lin Y.C."/>
            <person name="Napier J."/>
            <person name="Ogata H."/>
            <person name="Sarno A.F."/>
            <person name="Shmutz J."/>
            <person name="Schroeder D."/>
            <person name="de Vargas C."/>
            <person name="Verret F."/>
            <person name="von Dassow P."/>
            <person name="Valentin K."/>
            <person name="Van de Peer Y."/>
            <person name="Wheeler G."/>
            <person name="Dacks J.B."/>
            <person name="Delwiche C.F."/>
            <person name="Dyhrman S.T."/>
            <person name="Glockner G."/>
            <person name="John U."/>
            <person name="Richards T."/>
            <person name="Worden A.Z."/>
            <person name="Zhang X."/>
            <person name="Grigoriev I.V."/>
            <person name="Allen A.E."/>
            <person name="Bidle K."/>
            <person name="Borodovsky M."/>
            <person name="Bowler C."/>
            <person name="Brownlee C."/>
            <person name="Cock J.M."/>
            <person name="Elias M."/>
            <person name="Gladyshev V.N."/>
            <person name="Groth M."/>
            <person name="Guda C."/>
            <person name="Hadaegh A."/>
            <person name="Iglesias-Rodriguez M.D."/>
            <person name="Jenkins J."/>
            <person name="Jones B.M."/>
            <person name="Lawson T."/>
            <person name="Leese F."/>
            <person name="Lindquist E."/>
            <person name="Lobanov A."/>
            <person name="Lomsadze A."/>
            <person name="Malik S.B."/>
            <person name="Marsh M.E."/>
            <person name="Mackinder L."/>
            <person name="Mock T."/>
            <person name="Mueller-Roeber B."/>
            <person name="Pagarete A."/>
            <person name="Parker M."/>
            <person name="Probert I."/>
            <person name="Quesneville H."/>
            <person name="Raines C."/>
            <person name="Rensing S.A."/>
            <person name="Riano-Pachon D.M."/>
            <person name="Richier S."/>
            <person name="Rokitta S."/>
            <person name="Shiraiwa Y."/>
            <person name="Soanes D.M."/>
            <person name="van der Giezen M."/>
            <person name="Wahlund T.M."/>
            <person name="Williams B."/>
            <person name="Wilson W."/>
            <person name="Wolfe G."/>
            <person name="Wurch L.L."/>
        </authorList>
    </citation>
    <scope>NUCLEOTIDE SEQUENCE</scope>
</reference>
<evidence type="ECO:0000256" key="1">
    <source>
        <dbReference type="SAM" id="MobiDB-lite"/>
    </source>
</evidence>
<dbReference type="KEGG" id="ehx:EMIHUDRAFT_440893"/>
<dbReference type="GeneID" id="17281005"/>
<dbReference type="RefSeq" id="XP_005788163.1">
    <property type="nucleotide sequence ID" value="XM_005788106.1"/>
</dbReference>
<accession>A0A0D3KIZ9</accession>
<proteinExistence type="predicted"/>
<dbReference type="OMA" id="HELPLTW"/>